<keyword evidence="1" id="KW-0472">Membrane</keyword>
<keyword evidence="3" id="KW-1185">Reference proteome</keyword>
<comment type="caution">
    <text evidence="2">The sequence shown here is derived from an EMBL/GenBank/DDBJ whole genome shotgun (WGS) entry which is preliminary data.</text>
</comment>
<dbReference type="EMBL" id="JAAGWY010000001">
    <property type="protein sequence ID" value="NEN05276.1"/>
    <property type="molecule type" value="Genomic_DNA"/>
</dbReference>
<keyword evidence="1" id="KW-0812">Transmembrane</keyword>
<protein>
    <recommendedName>
        <fullName evidence="4">DUF1648 domain-containing protein</fullName>
    </recommendedName>
</protein>
<feature type="transmembrane region" description="Helical" evidence="1">
    <location>
        <begin position="12"/>
        <end position="40"/>
    </location>
</feature>
<keyword evidence="1" id="KW-1133">Transmembrane helix</keyword>
<feature type="transmembrane region" description="Helical" evidence="1">
    <location>
        <begin position="60"/>
        <end position="81"/>
    </location>
</feature>
<evidence type="ECO:0000313" key="2">
    <source>
        <dbReference type="EMBL" id="NEN05276.1"/>
    </source>
</evidence>
<accession>A0A6L9XVF2</accession>
<evidence type="ECO:0008006" key="4">
    <source>
        <dbReference type="Google" id="ProtNLM"/>
    </source>
</evidence>
<feature type="transmembrane region" description="Helical" evidence="1">
    <location>
        <begin position="207"/>
        <end position="227"/>
    </location>
</feature>
<dbReference type="Proteomes" id="UP000474967">
    <property type="component" value="Unassembled WGS sequence"/>
</dbReference>
<sequence length="323" mass="34321">MNDDTPAARTGLVRMWAAAALVTLPLIIIGWSLLVSWNSLPDDLPTQWSGKVVVSWVPTLWFAVVVVLIAGVAAAFAWQAAVSRHSYQRHDRVFLISGSIAAVAATAWLISATVVHDHDHEIGIAILFAFAAMLYGLIPFAIGRTDFPMTGEPQPTGLDAEPTGTVAWSQTQVAPIFVWATVASGVVAIAFGFVPMILIGIQVTNSSIAIVAPILTVIFFATMRVHVTVDQRGLRARSATVGVRLVSVRLEAISSASVTILEPLRWGGWGYRVGPRGKALVLRSGPAIVVTLPNGADVAVTTPDAEQAVSVLQALKHRQGDSN</sequence>
<dbReference type="AlphaFoldDB" id="A0A6L9XVF2"/>
<gene>
    <name evidence="2" type="ORF">G3T36_05270</name>
</gene>
<name>A0A6L9XVF2_9MICO</name>
<feature type="transmembrane region" description="Helical" evidence="1">
    <location>
        <begin position="176"/>
        <end position="201"/>
    </location>
</feature>
<evidence type="ECO:0000256" key="1">
    <source>
        <dbReference type="SAM" id="Phobius"/>
    </source>
</evidence>
<proteinExistence type="predicted"/>
<organism evidence="2 3">
    <name type="scientific">Leifsonia tongyongensis</name>
    <dbReference type="NCBI Taxonomy" id="1268043"/>
    <lineage>
        <taxon>Bacteria</taxon>
        <taxon>Bacillati</taxon>
        <taxon>Actinomycetota</taxon>
        <taxon>Actinomycetes</taxon>
        <taxon>Micrococcales</taxon>
        <taxon>Microbacteriaceae</taxon>
        <taxon>Leifsonia</taxon>
    </lineage>
</organism>
<feature type="transmembrane region" description="Helical" evidence="1">
    <location>
        <begin position="93"/>
        <end position="116"/>
    </location>
</feature>
<evidence type="ECO:0000313" key="3">
    <source>
        <dbReference type="Proteomes" id="UP000474967"/>
    </source>
</evidence>
<dbReference type="RefSeq" id="WP_163288508.1">
    <property type="nucleotide sequence ID" value="NZ_JAAGWY010000001.1"/>
</dbReference>
<reference evidence="2 3" key="1">
    <citation type="journal article" date="2014" name="J. Microbiol.">
        <title>Diaminobutyricibacter tongyongensis gen. nov., sp. nov. and Homoserinibacter gongjuensis gen. nov., sp. nov. belong to the family Microbacteriaceae.</title>
        <authorList>
            <person name="Kim S.J."/>
            <person name="Ahn J.H."/>
            <person name="Weon H.Y."/>
            <person name="Hamada M."/>
            <person name="Suzuki K."/>
            <person name="Kwon S.W."/>
        </authorList>
    </citation>
    <scope>NUCLEOTIDE SEQUENCE [LARGE SCALE GENOMIC DNA]</scope>
    <source>
        <strain evidence="2 3">NBRC 108724</strain>
    </source>
</reference>
<feature type="transmembrane region" description="Helical" evidence="1">
    <location>
        <begin position="122"/>
        <end position="142"/>
    </location>
</feature>